<dbReference type="STRING" id="40148.A0A0E0B226"/>
<evidence type="ECO:0000256" key="1">
    <source>
        <dbReference type="ARBA" id="ARBA00010926"/>
    </source>
</evidence>
<accession>A0A0E0B226</accession>
<feature type="compositionally biased region" description="Low complexity" evidence="2">
    <location>
        <begin position="253"/>
        <end position="265"/>
    </location>
</feature>
<organism evidence="5">
    <name type="scientific">Oryza glumipatula</name>
    <dbReference type="NCBI Taxonomy" id="40148"/>
    <lineage>
        <taxon>Eukaryota</taxon>
        <taxon>Viridiplantae</taxon>
        <taxon>Streptophyta</taxon>
        <taxon>Embryophyta</taxon>
        <taxon>Tracheophyta</taxon>
        <taxon>Spermatophyta</taxon>
        <taxon>Magnoliopsida</taxon>
        <taxon>Liliopsida</taxon>
        <taxon>Poales</taxon>
        <taxon>Poaceae</taxon>
        <taxon>BOP clade</taxon>
        <taxon>Oryzoideae</taxon>
        <taxon>Oryzeae</taxon>
        <taxon>Oryzinae</taxon>
        <taxon>Oryza</taxon>
    </lineage>
</organism>
<proteinExistence type="inferred from homology"/>
<comment type="similarity">
    <text evidence="1">Belongs to the 5'-AMP-activated protein kinase beta subunit family.</text>
</comment>
<dbReference type="Pfam" id="PF04739">
    <property type="entry name" value="AMPKBI"/>
    <property type="match status" value="1"/>
</dbReference>
<dbReference type="PANTHER" id="PTHR46316:SF5">
    <property type="entry name" value="SNF1-RELATED PROTEIN KINASE REGULATORY SUBUNIT BETA-3"/>
    <property type="match status" value="1"/>
</dbReference>
<evidence type="ECO:0000259" key="4">
    <source>
        <dbReference type="SMART" id="SM01010"/>
    </source>
</evidence>
<dbReference type="Gene3D" id="6.20.250.60">
    <property type="match status" value="1"/>
</dbReference>
<evidence type="ECO:0000313" key="5">
    <source>
        <dbReference type="EnsemblPlants" id="OGLUM09G07980.1"/>
    </source>
</evidence>
<dbReference type="InterPro" id="IPR006828">
    <property type="entry name" value="ASC_dom"/>
</dbReference>
<dbReference type="InterPro" id="IPR043554">
    <property type="entry name" value="KINB"/>
</dbReference>
<dbReference type="InterPro" id="IPR037256">
    <property type="entry name" value="ASC_dom_sf"/>
</dbReference>
<dbReference type="eggNOG" id="KOG1616">
    <property type="taxonomic scope" value="Eukaryota"/>
</dbReference>
<keyword evidence="3" id="KW-0732">Signal</keyword>
<dbReference type="PANTHER" id="PTHR46316">
    <property type="entry name" value="SNF1-RELATED PROTEIN KINASE REGULATORY SUBUNIT BETA-1"/>
    <property type="match status" value="1"/>
</dbReference>
<sequence>MEVPKPPPILLLVVVLLRLLTTRVARRQPGELTTPPAANQVSSPLPFSPPPISSFRFASLPFPAAAAPLGPLRLRPLTNPRSPPLRRALHLVPPLWPPPDSAASVVVVFSSAAPPEPNPSSPPPYPRSPQQQLLLLLYQKSPLSAAPMPRLLPPLPRSPCDFAFRNGASVAEEAVFGWPSCGLLHQSLHPKDRQQSALLIAMDRQVRGDHEGINVVGFEVPTSPDSSYNNPVPGNEDEAREPPLVPPHLQHTLLSFPPSQDDSSSLPPPQNVVLNHLYIEKENSRSVVALGITHRFRAKFVTVVLYKPVQRR</sequence>
<evidence type="ECO:0000256" key="2">
    <source>
        <dbReference type="SAM" id="MobiDB-lite"/>
    </source>
</evidence>
<feature type="region of interest" description="Disordered" evidence="2">
    <location>
        <begin position="219"/>
        <end position="269"/>
    </location>
</feature>
<dbReference type="GO" id="GO:0005737">
    <property type="term" value="C:cytoplasm"/>
    <property type="evidence" value="ECO:0007669"/>
    <property type="project" value="UniProtKB-ARBA"/>
</dbReference>
<reference evidence="5" key="2">
    <citation type="submission" date="2018-05" db="EMBL/GenBank/DDBJ databases">
        <title>OgluRS3 (Oryza glumaepatula Reference Sequence Version 3).</title>
        <authorList>
            <person name="Zhang J."/>
            <person name="Kudrna D."/>
            <person name="Lee S."/>
            <person name="Talag J."/>
            <person name="Welchert J."/>
            <person name="Wing R.A."/>
        </authorList>
    </citation>
    <scope>NUCLEOTIDE SEQUENCE [LARGE SCALE GENOMIC DNA]</scope>
</reference>
<dbReference type="Proteomes" id="UP000026961">
    <property type="component" value="Chromosome 9"/>
</dbReference>
<evidence type="ECO:0000313" key="6">
    <source>
        <dbReference type="Proteomes" id="UP000026961"/>
    </source>
</evidence>
<reference evidence="5" key="1">
    <citation type="submission" date="2015-04" db="UniProtKB">
        <authorList>
            <consortium name="EnsemblPlants"/>
        </authorList>
    </citation>
    <scope>IDENTIFICATION</scope>
</reference>
<dbReference type="SUPFAM" id="SSF160219">
    <property type="entry name" value="AMPKBI-like"/>
    <property type="match status" value="1"/>
</dbReference>
<protein>
    <recommendedName>
        <fullName evidence="4">Association with the SNF1 complex (ASC) domain-containing protein</fullName>
    </recommendedName>
</protein>
<feature type="signal peptide" evidence="3">
    <location>
        <begin position="1"/>
        <end position="26"/>
    </location>
</feature>
<feature type="domain" description="Association with the SNF1 complex (ASC)" evidence="4">
    <location>
        <begin position="221"/>
        <end position="309"/>
    </location>
</feature>
<feature type="compositionally biased region" description="Polar residues" evidence="2">
    <location>
        <begin position="223"/>
        <end position="232"/>
    </location>
</feature>
<evidence type="ECO:0000256" key="3">
    <source>
        <dbReference type="SAM" id="SignalP"/>
    </source>
</evidence>
<name>A0A0E0B226_9ORYZ</name>
<dbReference type="EnsemblPlants" id="OGLUM09G07980.1">
    <property type="protein sequence ID" value="OGLUM09G07980.1"/>
    <property type="gene ID" value="OGLUM09G07980"/>
</dbReference>
<keyword evidence="6" id="KW-1185">Reference proteome</keyword>
<dbReference type="SMART" id="SM01010">
    <property type="entry name" value="AMPKBI"/>
    <property type="match status" value="1"/>
</dbReference>
<feature type="chain" id="PRO_5002354230" description="Association with the SNF1 complex (ASC) domain-containing protein" evidence="3">
    <location>
        <begin position="27"/>
        <end position="312"/>
    </location>
</feature>
<dbReference type="AlphaFoldDB" id="A0A0E0B226"/>
<dbReference type="HOGENOM" id="CLU_892490_0_0_1"/>
<dbReference type="Gramene" id="OGLUM09G07980.1">
    <property type="protein sequence ID" value="OGLUM09G07980.1"/>
    <property type="gene ID" value="OGLUM09G07980"/>
</dbReference>